<name>A0A7W9INY7_9ACTN</name>
<feature type="compositionally biased region" description="Basic and acidic residues" evidence="1">
    <location>
        <begin position="1"/>
        <end position="10"/>
    </location>
</feature>
<dbReference type="EMBL" id="JACHMP010000001">
    <property type="protein sequence ID" value="MBB5823613.1"/>
    <property type="molecule type" value="Genomic_DNA"/>
</dbReference>
<accession>A0A7W9INY7</accession>
<reference evidence="2 3" key="1">
    <citation type="submission" date="2020-08" db="EMBL/GenBank/DDBJ databases">
        <title>Sequencing the genomes of 1000 actinobacteria strains.</title>
        <authorList>
            <person name="Klenk H.-P."/>
        </authorList>
    </citation>
    <scope>NUCLEOTIDE SEQUENCE [LARGE SCALE GENOMIC DNA]</scope>
    <source>
        <strain evidence="2 3">DSM 46887</strain>
    </source>
</reference>
<comment type="caution">
    <text evidence="2">The sequence shown here is derived from an EMBL/GenBank/DDBJ whole genome shotgun (WGS) entry which is preliminary data.</text>
</comment>
<evidence type="ECO:0000256" key="1">
    <source>
        <dbReference type="SAM" id="MobiDB-lite"/>
    </source>
</evidence>
<feature type="region of interest" description="Disordered" evidence="1">
    <location>
        <begin position="1"/>
        <end position="34"/>
    </location>
</feature>
<keyword evidence="3" id="KW-1185">Reference proteome</keyword>
<organism evidence="2 3">
    <name type="scientific">Streptosporangium becharense</name>
    <dbReference type="NCBI Taxonomy" id="1816182"/>
    <lineage>
        <taxon>Bacteria</taxon>
        <taxon>Bacillati</taxon>
        <taxon>Actinomycetota</taxon>
        <taxon>Actinomycetes</taxon>
        <taxon>Streptosporangiales</taxon>
        <taxon>Streptosporangiaceae</taxon>
        <taxon>Streptosporangium</taxon>
    </lineage>
</organism>
<protein>
    <submittedName>
        <fullName evidence="2">Uncharacterized protein</fullName>
    </submittedName>
</protein>
<proteinExistence type="predicted"/>
<feature type="compositionally biased region" description="Pro residues" evidence="1">
    <location>
        <begin position="14"/>
        <end position="23"/>
    </location>
</feature>
<gene>
    <name evidence="2" type="ORF">F4562_006675</name>
</gene>
<sequence length="34" mass="3438">MGAGDGEKNRPCAISPPPAPLPGGPVILRINSVR</sequence>
<dbReference type="Proteomes" id="UP000540685">
    <property type="component" value="Unassembled WGS sequence"/>
</dbReference>
<dbReference type="AlphaFoldDB" id="A0A7W9INY7"/>
<evidence type="ECO:0000313" key="3">
    <source>
        <dbReference type="Proteomes" id="UP000540685"/>
    </source>
</evidence>
<evidence type="ECO:0000313" key="2">
    <source>
        <dbReference type="EMBL" id="MBB5823613.1"/>
    </source>
</evidence>